<dbReference type="PANTHER" id="PTHR36174">
    <property type="entry name" value="LIPID II:GLYCINE GLYCYLTRANSFERASE"/>
    <property type="match status" value="1"/>
</dbReference>
<sequence length="344" mass="38728">MVSTLGRSEAEVLAWDQYVLKSFEASGYHLSGWRRVIEEAFGHPTCYLTVRGENGALCGLVPLVFLASRGFGRFLVSLPFVNYGGMIADSAEGCRLLEAGAIEQAKVLDAQHIELRHEAPLATSWVSTERKVSMRLPLPPSYEDLLKGFPSKLRSQVRRAQKEGMVARVGGVECLDEFYAVFSRCMRDLGTPVYAKRFFGKILEVFPKDAHICIVSHQDTPVAAGFLYGFRSSLEIPWAASDKRFNKLSPNMLLYGKVLEYACQQGFQVFDFGRSSPDSGTYKFKAQWGAQPHQLYWYYWMKDGRDVPQLNPQNPKYALAIRLWQTLPVPVANLLGPHIVKHLP</sequence>
<evidence type="ECO:0000256" key="2">
    <source>
        <dbReference type="ARBA" id="ARBA00022679"/>
    </source>
</evidence>
<evidence type="ECO:0000256" key="1">
    <source>
        <dbReference type="ARBA" id="ARBA00009943"/>
    </source>
</evidence>
<feature type="domain" description="BioF2-like acetyltransferase" evidence="7">
    <location>
        <begin position="152"/>
        <end position="285"/>
    </location>
</feature>
<keyword evidence="2" id="KW-0808">Transferase</keyword>
<dbReference type="RefSeq" id="WP_213044357.1">
    <property type="nucleotide sequence ID" value="NZ_CAJNBJ010000022.1"/>
</dbReference>
<comment type="caution">
    <text evidence="8">The sequence shown here is derived from an EMBL/GenBank/DDBJ whole genome shotgun (WGS) entry which is preliminary data.</text>
</comment>
<evidence type="ECO:0000259" key="7">
    <source>
        <dbReference type="Pfam" id="PF13480"/>
    </source>
</evidence>
<dbReference type="NCBIfam" id="TIGR03019">
    <property type="entry name" value="pepcterm_femAB"/>
    <property type="match status" value="1"/>
</dbReference>
<keyword evidence="9" id="KW-1185">Reference proteome</keyword>
<dbReference type="InterPro" id="IPR017469">
    <property type="entry name" value="PEP-CTERM_FemAB-rel"/>
</dbReference>
<dbReference type="Gene3D" id="3.40.630.30">
    <property type="match status" value="1"/>
</dbReference>
<evidence type="ECO:0000256" key="4">
    <source>
        <dbReference type="ARBA" id="ARBA00022984"/>
    </source>
</evidence>
<organism evidence="8 9">
    <name type="scientific">Nitrospira defluvii</name>
    <dbReference type="NCBI Taxonomy" id="330214"/>
    <lineage>
        <taxon>Bacteria</taxon>
        <taxon>Pseudomonadati</taxon>
        <taxon>Nitrospirota</taxon>
        <taxon>Nitrospiria</taxon>
        <taxon>Nitrospirales</taxon>
        <taxon>Nitrospiraceae</taxon>
        <taxon>Nitrospira</taxon>
    </lineage>
</organism>
<dbReference type="PANTHER" id="PTHR36174:SF1">
    <property type="entry name" value="LIPID II:GLYCINE GLYCYLTRANSFERASE"/>
    <property type="match status" value="1"/>
</dbReference>
<dbReference type="InterPro" id="IPR050644">
    <property type="entry name" value="PG_Glycine_Bridge_Synth"/>
</dbReference>
<keyword evidence="6" id="KW-0961">Cell wall biogenesis/degradation</keyword>
<dbReference type="Pfam" id="PF13480">
    <property type="entry name" value="Acetyltransf_6"/>
    <property type="match status" value="1"/>
</dbReference>
<evidence type="ECO:0000313" key="9">
    <source>
        <dbReference type="Proteomes" id="UP000675880"/>
    </source>
</evidence>
<comment type="similarity">
    <text evidence="1">Belongs to the FemABX family.</text>
</comment>
<accession>A0ABM8SEF4</accession>
<dbReference type="InterPro" id="IPR016181">
    <property type="entry name" value="Acyl_CoA_acyltransferase"/>
</dbReference>
<keyword evidence="4" id="KW-0573">Peptidoglycan synthesis</keyword>
<dbReference type="InterPro" id="IPR003447">
    <property type="entry name" value="FEMABX"/>
</dbReference>
<evidence type="ECO:0000256" key="6">
    <source>
        <dbReference type="ARBA" id="ARBA00023316"/>
    </source>
</evidence>
<proteinExistence type="inferred from homology"/>
<name>A0ABM8SEF4_9BACT</name>
<dbReference type="PROSITE" id="PS51191">
    <property type="entry name" value="FEMABX"/>
    <property type="match status" value="1"/>
</dbReference>
<keyword evidence="3" id="KW-0133">Cell shape</keyword>
<protein>
    <submittedName>
        <fullName evidence="8">FemAB family PEP-CTERM system-associated protein</fullName>
    </submittedName>
</protein>
<evidence type="ECO:0000256" key="5">
    <source>
        <dbReference type="ARBA" id="ARBA00023315"/>
    </source>
</evidence>
<dbReference type="InterPro" id="IPR038740">
    <property type="entry name" value="BioF2-like_GNAT_dom"/>
</dbReference>
<dbReference type="Proteomes" id="UP000675880">
    <property type="component" value="Unassembled WGS sequence"/>
</dbReference>
<evidence type="ECO:0000313" key="8">
    <source>
        <dbReference type="EMBL" id="CAE6804514.1"/>
    </source>
</evidence>
<keyword evidence="5" id="KW-0012">Acyltransferase</keyword>
<dbReference type="EMBL" id="CAJNBJ010000022">
    <property type="protein sequence ID" value="CAE6804514.1"/>
    <property type="molecule type" value="Genomic_DNA"/>
</dbReference>
<reference evidence="8 9" key="1">
    <citation type="submission" date="2021-02" db="EMBL/GenBank/DDBJ databases">
        <authorList>
            <person name="Han P."/>
        </authorList>
    </citation>
    <scope>NUCLEOTIDE SEQUENCE [LARGE SCALE GENOMIC DNA]</scope>
    <source>
        <strain evidence="8">Candidatus Nitrospira sp. ZN2</strain>
    </source>
</reference>
<dbReference type="SUPFAM" id="SSF55729">
    <property type="entry name" value="Acyl-CoA N-acyltransferases (Nat)"/>
    <property type="match status" value="1"/>
</dbReference>
<evidence type="ECO:0000256" key="3">
    <source>
        <dbReference type="ARBA" id="ARBA00022960"/>
    </source>
</evidence>
<gene>
    <name evidence="8" type="ORF">NSPZN2_90025</name>
</gene>